<dbReference type="InterPro" id="IPR041049">
    <property type="entry name" value="DUF5615"/>
</dbReference>
<proteinExistence type="predicted"/>
<evidence type="ECO:0000313" key="2">
    <source>
        <dbReference type="EMBL" id="MFD1786850.1"/>
    </source>
</evidence>
<name>A0ABW4NC16_9SPHN</name>
<organism evidence="2 3">
    <name type="scientific">Sphingomonas floccifaciens</name>
    <dbReference type="NCBI Taxonomy" id="1844115"/>
    <lineage>
        <taxon>Bacteria</taxon>
        <taxon>Pseudomonadati</taxon>
        <taxon>Pseudomonadota</taxon>
        <taxon>Alphaproteobacteria</taxon>
        <taxon>Sphingomonadales</taxon>
        <taxon>Sphingomonadaceae</taxon>
        <taxon>Sphingomonas</taxon>
    </lineage>
</organism>
<accession>A0ABW4NC16</accession>
<sequence>MRLFADENVHRKVVFALRATGRTVEWIRESSAGTEDPDILARPDIGDLVLITNDGDFGNLIFQELRRAPRAILYTRTLHRDWQGTTDLILAELERGIVADHMTIITKDGTRRRPFPTGEDNG</sequence>
<reference evidence="3" key="1">
    <citation type="journal article" date="2019" name="Int. J. Syst. Evol. Microbiol.">
        <title>The Global Catalogue of Microorganisms (GCM) 10K type strain sequencing project: providing services to taxonomists for standard genome sequencing and annotation.</title>
        <authorList>
            <consortium name="The Broad Institute Genomics Platform"/>
            <consortium name="The Broad Institute Genome Sequencing Center for Infectious Disease"/>
            <person name="Wu L."/>
            <person name="Ma J."/>
        </authorList>
    </citation>
    <scope>NUCLEOTIDE SEQUENCE [LARGE SCALE GENOMIC DNA]</scope>
    <source>
        <strain evidence="3">Q85</strain>
    </source>
</reference>
<dbReference type="RefSeq" id="WP_380939201.1">
    <property type="nucleotide sequence ID" value="NZ_JBHUFC010000002.1"/>
</dbReference>
<dbReference type="EMBL" id="JBHUFC010000002">
    <property type="protein sequence ID" value="MFD1786850.1"/>
    <property type="molecule type" value="Genomic_DNA"/>
</dbReference>
<protein>
    <submittedName>
        <fullName evidence="2">DUF5615 family PIN-like protein</fullName>
    </submittedName>
</protein>
<dbReference type="Proteomes" id="UP001597283">
    <property type="component" value="Unassembled WGS sequence"/>
</dbReference>
<comment type="caution">
    <text evidence="2">The sequence shown here is derived from an EMBL/GenBank/DDBJ whole genome shotgun (WGS) entry which is preliminary data.</text>
</comment>
<dbReference type="Pfam" id="PF18480">
    <property type="entry name" value="DUF5615"/>
    <property type="match status" value="1"/>
</dbReference>
<gene>
    <name evidence="2" type="ORF">ACFSC3_04620</name>
</gene>
<evidence type="ECO:0000313" key="3">
    <source>
        <dbReference type="Proteomes" id="UP001597283"/>
    </source>
</evidence>
<keyword evidence="3" id="KW-1185">Reference proteome</keyword>
<feature type="domain" description="DUF5615" evidence="1">
    <location>
        <begin position="1"/>
        <end position="95"/>
    </location>
</feature>
<evidence type="ECO:0000259" key="1">
    <source>
        <dbReference type="Pfam" id="PF18480"/>
    </source>
</evidence>